<dbReference type="Proteomes" id="UP000715781">
    <property type="component" value="Unassembled WGS sequence"/>
</dbReference>
<dbReference type="NCBIfam" id="TIGR01185">
    <property type="entry name" value="devC"/>
    <property type="match status" value="1"/>
</dbReference>
<dbReference type="GO" id="GO:0005886">
    <property type="term" value="C:plasma membrane"/>
    <property type="evidence" value="ECO:0007669"/>
    <property type="project" value="UniProtKB-SubCell"/>
</dbReference>
<organism evidence="9 10">
    <name type="scientific">Mojavia pulchra JT2-VF2</name>
    <dbReference type="NCBI Taxonomy" id="287848"/>
    <lineage>
        <taxon>Bacteria</taxon>
        <taxon>Bacillati</taxon>
        <taxon>Cyanobacteriota</taxon>
        <taxon>Cyanophyceae</taxon>
        <taxon>Nostocales</taxon>
        <taxon>Nostocaceae</taxon>
    </lineage>
</organism>
<dbReference type="Pfam" id="PF02687">
    <property type="entry name" value="FtsX"/>
    <property type="match status" value="1"/>
</dbReference>
<feature type="transmembrane region" description="Helical" evidence="7">
    <location>
        <begin position="25"/>
        <end position="49"/>
    </location>
</feature>
<dbReference type="EMBL" id="JAHHHN010000009">
    <property type="protein sequence ID" value="MBW4562921.1"/>
    <property type="molecule type" value="Genomic_DNA"/>
</dbReference>
<reference evidence="9" key="2">
    <citation type="journal article" date="2022" name="Microbiol. Resour. Announc.">
        <title>Metagenome Sequencing to Explore Phylogenomics of Terrestrial Cyanobacteria.</title>
        <authorList>
            <person name="Ward R.D."/>
            <person name="Stajich J.E."/>
            <person name="Johansen J.R."/>
            <person name="Huntemann M."/>
            <person name="Clum A."/>
            <person name="Foster B."/>
            <person name="Foster B."/>
            <person name="Roux S."/>
            <person name="Palaniappan K."/>
            <person name="Varghese N."/>
            <person name="Mukherjee S."/>
            <person name="Reddy T.B.K."/>
            <person name="Daum C."/>
            <person name="Copeland A."/>
            <person name="Chen I.A."/>
            <person name="Ivanova N.N."/>
            <person name="Kyrpides N.C."/>
            <person name="Shapiro N."/>
            <person name="Eloe-Fadrosh E.A."/>
            <person name="Pietrasiak N."/>
        </authorList>
    </citation>
    <scope>NUCLEOTIDE SEQUENCE</scope>
    <source>
        <strain evidence="9">JT2-VF2</strain>
    </source>
</reference>
<dbReference type="InterPro" id="IPR005891">
    <property type="entry name" value="DevC"/>
</dbReference>
<proteinExistence type="predicted"/>
<keyword evidence="4 7" id="KW-0812">Transmembrane</keyword>
<dbReference type="PANTHER" id="PTHR43738">
    <property type="entry name" value="ABC TRANSPORTER, MEMBRANE PROTEIN"/>
    <property type="match status" value="1"/>
</dbReference>
<dbReference type="PANTHER" id="PTHR43738:SF1">
    <property type="entry name" value="HEMIN TRANSPORT SYSTEM PERMEASE PROTEIN HRTB-RELATED"/>
    <property type="match status" value="1"/>
</dbReference>
<accession>A0A951UH98</accession>
<sequence length="406" mass="44790">MKILQNLGLETPLAWAQLSHQKVRLVVATTGVCFANILMFSQMGLLAMLTEGTTKLHETLGGELILVSTFSPSLQFRISFPRAYLYQAASVNGVEAVAPVYISQANWVNPNQLSQPINSRQKISRRRGFFGNEVRVIAFNPTQSFVLNSPEIKQQLSKLTTPDAVLFDRLSQASLGDIGQLLTQQKELVTLMENQRTYVMGLFSMGSTMNDKGNVIMSDWNYALRNGQNSLNSVRLAVVSLQTGANIKTVQAKLRQHLPSDISVFTHEELIKREQQFYASQPEGIILKFGTIVGFVVGVIILYQVLYSDVSDHLPEYATLKAMGYSDRSLLIVVLQEAIILGVMGFVPGFFASVGIYELLVTLTRIPLNMKTSVAIQVFVLTIIMCSVSGAIATTKLRSADPADVF</sequence>
<dbReference type="InterPro" id="IPR003838">
    <property type="entry name" value="ABC3_permease_C"/>
</dbReference>
<keyword evidence="3" id="KW-1003">Cell membrane</keyword>
<feature type="domain" description="ABC3 transporter permease C-terminal" evidence="8">
    <location>
        <begin position="291"/>
        <end position="402"/>
    </location>
</feature>
<evidence type="ECO:0000256" key="4">
    <source>
        <dbReference type="ARBA" id="ARBA00022692"/>
    </source>
</evidence>
<dbReference type="AlphaFoldDB" id="A0A951UH98"/>
<name>A0A951UH98_9NOST</name>
<feature type="transmembrane region" description="Helical" evidence="7">
    <location>
        <begin position="285"/>
        <end position="306"/>
    </location>
</feature>
<dbReference type="InterPro" id="IPR051125">
    <property type="entry name" value="ABC-4/HrtB_transporter"/>
</dbReference>
<evidence type="ECO:0000259" key="8">
    <source>
        <dbReference type="Pfam" id="PF02687"/>
    </source>
</evidence>
<evidence type="ECO:0000313" key="10">
    <source>
        <dbReference type="Proteomes" id="UP000715781"/>
    </source>
</evidence>
<gene>
    <name evidence="9" type="primary">devC</name>
    <name evidence="9" type="ORF">KME32_17585</name>
</gene>
<evidence type="ECO:0000256" key="1">
    <source>
        <dbReference type="ARBA" id="ARBA00004651"/>
    </source>
</evidence>
<comment type="caution">
    <text evidence="9">The sequence shown here is derived from an EMBL/GenBank/DDBJ whole genome shotgun (WGS) entry which is preliminary data.</text>
</comment>
<evidence type="ECO:0000256" key="2">
    <source>
        <dbReference type="ARBA" id="ARBA00022448"/>
    </source>
</evidence>
<evidence type="ECO:0000256" key="7">
    <source>
        <dbReference type="SAM" id="Phobius"/>
    </source>
</evidence>
<dbReference type="PIRSF" id="PIRSF031773">
    <property type="entry name" value="DevC"/>
    <property type="match status" value="1"/>
</dbReference>
<keyword evidence="2" id="KW-0813">Transport</keyword>
<evidence type="ECO:0000256" key="6">
    <source>
        <dbReference type="ARBA" id="ARBA00023136"/>
    </source>
</evidence>
<evidence type="ECO:0000256" key="5">
    <source>
        <dbReference type="ARBA" id="ARBA00022989"/>
    </source>
</evidence>
<evidence type="ECO:0000313" key="9">
    <source>
        <dbReference type="EMBL" id="MBW4562921.1"/>
    </source>
</evidence>
<comment type="subcellular location">
    <subcellularLocation>
        <location evidence="1">Cell membrane</location>
        <topology evidence="1">Multi-pass membrane protein</topology>
    </subcellularLocation>
</comment>
<reference evidence="9" key="1">
    <citation type="submission" date="2021-05" db="EMBL/GenBank/DDBJ databases">
        <authorList>
            <person name="Pietrasiak N."/>
            <person name="Ward R."/>
            <person name="Stajich J.E."/>
            <person name="Kurbessoian T."/>
        </authorList>
    </citation>
    <scope>NUCLEOTIDE SEQUENCE</scope>
    <source>
        <strain evidence="9">JT2-VF2</strain>
    </source>
</reference>
<feature type="transmembrane region" description="Helical" evidence="7">
    <location>
        <begin position="372"/>
        <end position="393"/>
    </location>
</feature>
<feature type="transmembrane region" description="Helical" evidence="7">
    <location>
        <begin position="338"/>
        <end position="360"/>
    </location>
</feature>
<evidence type="ECO:0000256" key="3">
    <source>
        <dbReference type="ARBA" id="ARBA00022475"/>
    </source>
</evidence>
<keyword evidence="5 7" id="KW-1133">Transmembrane helix</keyword>
<protein>
    <submittedName>
        <fullName evidence="9">ABC transporter permease DevC</fullName>
    </submittedName>
</protein>
<keyword evidence="6 7" id="KW-0472">Membrane</keyword>